<comment type="subcellular location">
    <subcellularLocation>
        <location evidence="2">Cytoplasm</location>
    </subcellularLocation>
</comment>
<keyword evidence="5" id="KW-0813">Transport</keyword>
<evidence type="ECO:0000256" key="4">
    <source>
        <dbReference type="ARBA" id="ARBA00014322"/>
    </source>
</evidence>
<keyword evidence="7" id="KW-0597">Phosphoprotein</keyword>
<evidence type="ECO:0000256" key="12">
    <source>
        <dbReference type="ARBA" id="ARBA00022842"/>
    </source>
</evidence>
<name>A0ABY3S3W6_9ENTR</name>
<dbReference type="InterPro" id="IPR003188">
    <property type="entry name" value="PTS_IIA_lac/cel"/>
</dbReference>
<protein>
    <recommendedName>
        <fullName evidence="4">PTS system lactose-specific EIIA component</fullName>
    </recommendedName>
    <alternativeName>
        <fullName evidence="13">EIIA-Lac</fullName>
    </alternativeName>
    <alternativeName>
        <fullName evidence="15">EIII-Lac</fullName>
    </alternativeName>
    <alternativeName>
        <fullName evidence="14">Lactose-specific phosphotransferase enzyme IIA component</fullName>
    </alternativeName>
</protein>
<evidence type="ECO:0000256" key="16">
    <source>
        <dbReference type="PROSITE-ProRule" id="PRU00418"/>
    </source>
</evidence>
<evidence type="ECO:0000256" key="13">
    <source>
        <dbReference type="ARBA" id="ARBA00030293"/>
    </source>
</evidence>
<reference evidence="17 18" key="1">
    <citation type="journal article" date="2022" name="Int. J. Syst. Evol. Microbiol.">
        <title>Pseudocitrobacter corydidari sp. nov., isolated from the Asian emerald cockroach Corydidarum magnifica.</title>
        <authorList>
            <person name="Guzman J."/>
            <person name="Poehlein A."/>
            <person name="Glaeser S.P."/>
            <person name="Schwengers O."/>
            <person name="Blom J."/>
            <person name="Hollensteiner J."/>
            <person name="Kampfer P."/>
            <person name="Vilcinskas A."/>
        </authorList>
    </citation>
    <scope>NUCLEOTIDE SEQUENCE [LARGE SCALE GENOMIC DNA]</scope>
    <source>
        <strain evidence="17">G163CM</strain>
    </source>
</reference>
<keyword evidence="12" id="KW-0460">Magnesium</keyword>
<evidence type="ECO:0000256" key="7">
    <source>
        <dbReference type="ARBA" id="ARBA00022553"/>
    </source>
</evidence>
<comment type="cofactor">
    <cofactor evidence="1">
        <name>Mg(2+)</name>
        <dbReference type="ChEBI" id="CHEBI:18420"/>
    </cofactor>
</comment>
<comment type="subunit">
    <text evidence="3">Homotrimer.</text>
</comment>
<dbReference type="PANTHER" id="PTHR34382">
    <property type="entry name" value="PTS SYSTEM N,N'-DIACETYLCHITOBIOSE-SPECIFIC EIIA COMPONENT"/>
    <property type="match status" value="1"/>
</dbReference>
<evidence type="ECO:0000256" key="6">
    <source>
        <dbReference type="ARBA" id="ARBA00022490"/>
    </source>
</evidence>
<dbReference type="SUPFAM" id="SSF46973">
    <property type="entry name" value="Enzyme IIa from lactose specific PTS, IIa-lac"/>
    <property type="match status" value="1"/>
</dbReference>
<dbReference type="PROSITE" id="PS51095">
    <property type="entry name" value="PTS_EIIA_TYPE_3"/>
    <property type="match status" value="1"/>
</dbReference>
<sequence length="101" mass="11678">MTDEQKWFSIIAFAGESFSLLNEALIAAKKQDFDASQRLLGDSENILKEAHHIQNELLENEINGKSIEFSMLFTHAQDHLMNVILAQNIYRELIELQHNKH</sequence>
<evidence type="ECO:0000256" key="14">
    <source>
        <dbReference type="ARBA" id="ARBA00031467"/>
    </source>
</evidence>
<dbReference type="Gene3D" id="1.20.58.80">
    <property type="entry name" value="Phosphotransferase system, lactose/cellobiose-type IIA subunit"/>
    <property type="match status" value="1"/>
</dbReference>
<evidence type="ECO:0000313" key="17">
    <source>
        <dbReference type="EMBL" id="UGS40803.1"/>
    </source>
</evidence>
<dbReference type="PANTHER" id="PTHR34382:SF9">
    <property type="entry name" value="PHOSPHOTRANSFERASE SYSTEM SUGAR-SPECIFIC EII COMPONENT"/>
    <property type="match status" value="1"/>
</dbReference>
<evidence type="ECO:0000256" key="1">
    <source>
        <dbReference type="ARBA" id="ARBA00001946"/>
    </source>
</evidence>
<keyword evidence="9" id="KW-0808">Transferase</keyword>
<evidence type="ECO:0000256" key="9">
    <source>
        <dbReference type="ARBA" id="ARBA00022679"/>
    </source>
</evidence>
<proteinExistence type="predicted"/>
<evidence type="ECO:0000256" key="15">
    <source>
        <dbReference type="ARBA" id="ARBA00032708"/>
    </source>
</evidence>
<keyword evidence="6" id="KW-0963">Cytoplasm</keyword>
<evidence type="ECO:0000256" key="11">
    <source>
        <dbReference type="ARBA" id="ARBA00022723"/>
    </source>
</evidence>
<keyword evidence="11" id="KW-0479">Metal-binding</keyword>
<dbReference type="EMBL" id="CP087880">
    <property type="protein sequence ID" value="UGS40803.1"/>
    <property type="molecule type" value="Genomic_DNA"/>
</dbReference>
<evidence type="ECO:0000256" key="2">
    <source>
        <dbReference type="ARBA" id="ARBA00004496"/>
    </source>
</evidence>
<keyword evidence="8" id="KW-0762">Sugar transport</keyword>
<evidence type="ECO:0000256" key="10">
    <source>
        <dbReference type="ARBA" id="ARBA00022683"/>
    </source>
</evidence>
<dbReference type="RefSeq" id="WP_231827548.1">
    <property type="nucleotide sequence ID" value="NZ_CP087880.1"/>
</dbReference>
<feature type="modified residue" description="Phosphohistidine; by HPr" evidence="16">
    <location>
        <position position="75"/>
    </location>
</feature>
<organism evidence="17 18">
    <name type="scientific">Pseudocitrobacter corydidari</name>
    <dbReference type="NCBI Taxonomy" id="2891570"/>
    <lineage>
        <taxon>Bacteria</taxon>
        <taxon>Pseudomonadati</taxon>
        <taxon>Pseudomonadota</taxon>
        <taxon>Gammaproteobacteria</taxon>
        <taxon>Enterobacterales</taxon>
        <taxon>Enterobacteriaceae</taxon>
        <taxon>Pseudocitrobacter</taxon>
    </lineage>
</organism>
<dbReference type="Proteomes" id="UP001199659">
    <property type="component" value="Chromosome"/>
</dbReference>
<accession>A0ABY3S3W6</accession>
<evidence type="ECO:0000256" key="3">
    <source>
        <dbReference type="ARBA" id="ARBA00011233"/>
    </source>
</evidence>
<gene>
    <name evidence="17" type="primary">licA</name>
    <name evidence="17" type="ORF">G163CM_15020</name>
</gene>
<keyword evidence="18" id="KW-1185">Reference proteome</keyword>
<dbReference type="InterPro" id="IPR036542">
    <property type="entry name" value="PTS_IIA_lac/cel_sf"/>
</dbReference>
<evidence type="ECO:0000256" key="5">
    <source>
        <dbReference type="ARBA" id="ARBA00022448"/>
    </source>
</evidence>
<dbReference type="PIRSF" id="PIRSF000699">
    <property type="entry name" value="PTS_IILac_III"/>
    <property type="match status" value="1"/>
</dbReference>
<keyword evidence="10" id="KW-0598">Phosphotransferase system</keyword>
<evidence type="ECO:0000313" key="18">
    <source>
        <dbReference type="Proteomes" id="UP001199659"/>
    </source>
</evidence>
<dbReference type="Pfam" id="PF02255">
    <property type="entry name" value="PTS_IIA"/>
    <property type="match status" value="1"/>
</dbReference>
<evidence type="ECO:0000256" key="8">
    <source>
        <dbReference type="ARBA" id="ARBA00022597"/>
    </source>
</evidence>